<dbReference type="InterPro" id="IPR013783">
    <property type="entry name" value="Ig-like_fold"/>
</dbReference>
<dbReference type="AlphaFoldDB" id="A0AAW0NW48"/>
<accession>A0AAW0NW48</accession>
<evidence type="ECO:0000256" key="1">
    <source>
        <dbReference type="ARBA" id="ARBA00004370"/>
    </source>
</evidence>
<evidence type="ECO:0000256" key="2">
    <source>
        <dbReference type="ARBA" id="ARBA00022729"/>
    </source>
</evidence>
<dbReference type="Pfam" id="PF07686">
    <property type="entry name" value="V-set"/>
    <property type="match status" value="1"/>
</dbReference>
<evidence type="ECO:0000256" key="5">
    <source>
        <dbReference type="ARBA" id="ARBA00023180"/>
    </source>
</evidence>
<evidence type="ECO:0000256" key="3">
    <source>
        <dbReference type="ARBA" id="ARBA00023136"/>
    </source>
</evidence>
<comment type="subcellular location">
    <subcellularLocation>
        <location evidence="1">Membrane</location>
    </subcellularLocation>
</comment>
<dbReference type="InterPro" id="IPR036179">
    <property type="entry name" value="Ig-like_dom_sf"/>
</dbReference>
<dbReference type="InterPro" id="IPR007110">
    <property type="entry name" value="Ig-like_dom"/>
</dbReference>
<keyword evidence="8" id="KW-0812">Transmembrane</keyword>
<evidence type="ECO:0000313" key="12">
    <source>
        <dbReference type="Proteomes" id="UP001460270"/>
    </source>
</evidence>
<keyword evidence="12" id="KW-1185">Reference proteome</keyword>
<dbReference type="InterPro" id="IPR003599">
    <property type="entry name" value="Ig_sub"/>
</dbReference>
<evidence type="ECO:0000256" key="6">
    <source>
        <dbReference type="ARBA" id="ARBA00023319"/>
    </source>
</evidence>
<dbReference type="SMART" id="SM00409">
    <property type="entry name" value="IG"/>
    <property type="match status" value="1"/>
</dbReference>
<evidence type="ECO:0000256" key="8">
    <source>
        <dbReference type="SAM" id="Phobius"/>
    </source>
</evidence>
<feature type="chain" id="PRO_5043878052" description="Ig-like domain-containing protein" evidence="9">
    <location>
        <begin position="23"/>
        <end position="262"/>
    </location>
</feature>
<keyword evidence="2 9" id="KW-0732">Signal</keyword>
<keyword evidence="3 8" id="KW-0472">Membrane</keyword>
<feature type="compositionally biased region" description="Low complexity" evidence="7">
    <location>
        <begin position="217"/>
        <end position="229"/>
    </location>
</feature>
<dbReference type="PANTHER" id="PTHR24100:SF151">
    <property type="entry name" value="ICOS LIGAND"/>
    <property type="match status" value="1"/>
</dbReference>
<name>A0AAW0NW48_9GOBI</name>
<keyword evidence="4" id="KW-1015">Disulfide bond</keyword>
<feature type="domain" description="Ig-like" evidence="10">
    <location>
        <begin position="18"/>
        <end position="146"/>
    </location>
</feature>
<gene>
    <name evidence="11" type="ORF">WMY93_014698</name>
</gene>
<dbReference type="FunFam" id="2.60.40.10:FF:000142">
    <property type="entry name" value="V-set domain-containing T-cell activation inhibitor 1"/>
    <property type="match status" value="1"/>
</dbReference>
<evidence type="ECO:0000256" key="7">
    <source>
        <dbReference type="SAM" id="MobiDB-lite"/>
    </source>
</evidence>
<feature type="transmembrane region" description="Helical" evidence="8">
    <location>
        <begin position="181"/>
        <end position="203"/>
    </location>
</feature>
<dbReference type="InterPro" id="IPR050504">
    <property type="entry name" value="IgSF_BTN/MOG"/>
</dbReference>
<dbReference type="GO" id="GO:0001817">
    <property type="term" value="P:regulation of cytokine production"/>
    <property type="evidence" value="ECO:0007669"/>
    <property type="project" value="TreeGrafter"/>
</dbReference>
<evidence type="ECO:0000256" key="9">
    <source>
        <dbReference type="SAM" id="SignalP"/>
    </source>
</evidence>
<feature type="region of interest" description="Disordered" evidence="7">
    <location>
        <begin position="210"/>
        <end position="237"/>
    </location>
</feature>
<evidence type="ECO:0000313" key="11">
    <source>
        <dbReference type="EMBL" id="KAK7910014.1"/>
    </source>
</evidence>
<dbReference type="GO" id="GO:0050852">
    <property type="term" value="P:T cell receptor signaling pathway"/>
    <property type="evidence" value="ECO:0007669"/>
    <property type="project" value="TreeGrafter"/>
</dbReference>
<dbReference type="PROSITE" id="PS50835">
    <property type="entry name" value="IG_LIKE"/>
    <property type="match status" value="1"/>
</dbReference>
<dbReference type="SUPFAM" id="SSF48726">
    <property type="entry name" value="Immunoglobulin"/>
    <property type="match status" value="1"/>
</dbReference>
<dbReference type="Proteomes" id="UP001460270">
    <property type="component" value="Unassembled WGS sequence"/>
</dbReference>
<evidence type="ECO:0000259" key="10">
    <source>
        <dbReference type="PROSITE" id="PS50835"/>
    </source>
</evidence>
<dbReference type="GO" id="GO:1903037">
    <property type="term" value="P:regulation of leukocyte cell-cell adhesion"/>
    <property type="evidence" value="ECO:0007669"/>
    <property type="project" value="UniProtKB-ARBA"/>
</dbReference>
<organism evidence="11 12">
    <name type="scientific">Mugilogobius chulae</name>
    <name type="common">yellowstripe goby</name>
    <dbReference type="NCBI Taxonomy" id="88201"/>
    <lineage>
        <taxon>Eukaryota</taxon>
        <taxon>Metazoa</taxon>
        <taxon>Chordata</taxon>
        <taxon>Craniata</taxon>
        <taxon>Vertebrata</taxon>
        <taxon>Euteleostomi</taxon>
        <taxon>Actinopterygii</taxon>
        <taxon>Neopterygii</taxon>
        <taxon>Teleostei</taxon>
        <taxon>Neoteleostei</taxon>
        <taxon>Acanthomorphata</taxon>
        <taxon>Gobiaria</taxon>
        <taxon>Gobiiformes</taxon>
        <taxon>Gobioidei</taxon>
        <taxon>Gobiidae</taxon>
        <taxon>Gobionellinae</taxon>
        <taxon>Mugilogobius</taxon>
    </lineage>
</organism>
<dbReference type="GO" id="GO:0009897">
    <property type="term" value="C:external side of plasma membrane"/>
    <property type="evidence" value="ECO:0007669"/>
    <property type="project" value="TreeGrafter"/>
</dbReference>
<sequence length="262" mass="29457">MSGHVSFCVWIFVACLSPLVRAQAHVLGASQPVFAREGDDVILPCLCVPPKDLRQSTVEWSRTELKPDPLDRLKRVRFVHVYTEQHEDLDMKIPEFINRTQLFPEQLGAGNASLQIQRVRLSDNGTYKCLIPSLRTKLSLKEAFVTLIVYSPEAVTTKEDIKEDTDLKPKVLDDQWHERSFLPRTISLVGFVVICVLIGKLVCPRKNIYKPSKNSDESPSQSPTTSEPQVRVTAPITSPDEVQLIILKNSTADTPRWALQAG</sequence>
<dbReference type="InterPro" id="IPR013106">
    <property type="entry name" value="Ig_V-set"/>
</dbReference>
<dbReference type="GO" id="GO:0050863">
    <property type="term" value="P:regulation of T cell activation"/>
    <property type="evidence" value="ECO:0007669"/>
    <property type="project" value="UniProtKB-ARBA"/>
</dbReference>
<dbReference type="GO" id="GO:0005102">
    <property type="term" value="F:signaling receptor binding"/>
    <property type="evidence" value="ECO:0007669"/>
    <property type="project" value="TreeGrafter"/>
</dbReference>
<protein>
    <recommendedName>
        <fullName evidence="10">Ig-like domain-containing protein</fullName>
    </recommendedName>
</protein>
<dbReference type="Gene3D" id="2.60.40.10">
    <property type="entry name" value="Immunoglobulins"/>
    <property type="match status" value="1"/>
</dbReference>
<reference evidence="12" key="1">
    <citation type="submission" date="2024-04" db="EMBL/GenBank/DDBJ databases">
        <title>Salinicola lusitanus LLJ914,a marine bacterium isolated from the Okinawa Trough.</title>
        <authorList>
            <person name="Li J."/>
        </authorList>
    </citation>
    <scope>NUCLEOTIDE SEQUENCE [LARGE SCALE GENOMIC DNA]</scope>
</reference>
<keyword evidence="6" id="KW-0393">Immunoglobulin domain</keyword>
<proteinExistence type="predicted"/>
<keyword evidence="8" id="KW-1133">Transmembrane helix</keyword>
<comment type="caution">
    <text evidence="11">The sequence shown here is derived from an EMBL/GenBank/DDBJ whole genome shotgun (WGS) entry which is preliminary data.</text>
</comment>
<feature type="signal peptide" evidence="9">
    <location>
        <begin position="1"/>
        <end position="22"/>
    </location>
</feature>
<dbReference type="PANTHER" id="PTHR24100">
    <property type="entry name" value="BUTYROPHILIN"/>
    <property type="match status" value="1"/>
</dbReference>
<keyword evidence="5" id="KW-0325">Glycoprotein</keyword>
<evidence type="ECO:0000256" key="4">
    <source>
        <dbReference type="ARBA" id="ARBA00023157"/>
    </source>
</evidence>
<dbReference type="EMBL" id="JBBPFD010000010">
    <property type="protein sequence ID" value="KAK7910014.1"/>
    <property type="molecule type" value="Genomic_DNA"/>
</dbReference>